<name>A0ABU9U4J2_9GAMM</name>
<dbReference type="RefSeq" id="WP_342884168.1">
    <property type="nucleotide sequence ID" value="NZ_JBBMQU010000027.1"/>
</dbReference>
<keyword evidence="3" id="KW-0812">Transmembrane</keyword>
<evidence type="ECO:0000259" key="4">
    <source>
        <dbReference type="PROSITE" id="PS51755"/>
    </source>
</evidence>
<dbReference type="EMBL" id="JBBMQU010000027">
    <property type="protein sequence ID" value="MEM5551959.1"/>
    <property type="molecule type" value="Genomic_DNA"/>
</dbReference>
<keyword evidence="1 2" id="KW-0238">DNA-binding</keyword>
<dbReference type="InterPro" id="IPR036388">
    <property type="entry name" value="WH-like_DNA-bd_sf"/>
</dbReference>
<comment type="caution">
    <text evidence="5">The sequence shown here is derived from an EMBL/GenBank/DDBJ whole genome shotgun (WGS) entry which is preliminary data.</text>
</comment>
<dbReference type="InterPro" id="IPR011042">
    <property type="entry name" value="6-blade_b-propeller_TolB-like"/>
</dbReference>
<gene>
    <name evidence="5" type="ORF">WNY63_14595</name>
</gene>
<dbReference type="SUPFAM" id="SSF46894">
    <property type="entry name" value="C-terminal effector domain of the bipartite response regulators"/>
    <property type="match status" value="1"/>
</dbReference>
<feature type="transmembrane region" description="Helical" evidence="3">
    <location>
        <begin position="138"/>
        <end position="155"/>
    </location>
</feature>
<dbReference type="Gene3D" id="1.10.10.10">
    <property type="entry name" value="Winged helix-like DNA-binding domain superfamily/Winged helix DNA-binding domain"/>
    <property type="match status" value="1"/>
</dbReference>
<keyword evidence="3" id="KW-1133">Transmembrane helix</keyword>
<accession>A0ABU9U4J2</accession>
<dbReference type="SMART" id="SM00862">
    <property type="entry name" value="Trans_reg_C"/>
    <property type="match status" value="1"/>
</dbReference>
<dbReference type="InterPro" id="IPR016032">
    <property type="entry name" value="Sig_transdc_resp-reg_C-effctor"/>
</dbReference>
<evidence type="ECO:0000256" key="1">
    <source>
        <dbReference type="ARBA" id="ARBA00023125"/>
    </source>
</evidence>
<protein>
    <submittedName>
        <fullName evidence="5">Winged helix-turn-helix domain-containing protein</fullName>
    </submittedName>
</protein>
<reference evidence="5 6" key="1">
    <citation type="submission" date="2024-03" db="EMBL/GenBank/DDBJ databases">
        <title>Community enrichment and isolation of bacterial strains for fucoidan degradation.</title>
        <authorList>
            <person name="Sichert A."/>
        </authorList>
    </citation>
    <scope>NUCLEOTIDE SEQUENCE [LARGE SCALE GENOMIC DNA]</scope>
    <source>
        <strain evidence="5 6">AS81</strain>
    </source>
</reference>
<feature type="DNA-binding region" description="OmpR/PhoB-type" evidence="2">
    <location>
        <begin position="10"/>
        <end position="108"/>
    </location>
</feature>
<dbReference type="SUPFAM" id="SSF82171">
    <property type="entry name" value="DPP6 N-terminal domain-like"/>
    <property type="match status" value="2"/>
</dbReference>
<evidence type="ECO:0000313" key="5">
    <source>
        <dbReference type="EMBL" id="MEM5551959.1"/>
    </source>
</evidence>
<dbReference type="CDD" id="cd00383">
    <property type="entry name" value="trans_reg_C"/>
    <property type="match status" value="1"/>
</dbReference>
<keyword evidence="6" id="KW-1185">Reference proteome</keyword>
<evidence type="ECO:0000256" key="3">
    <source>
        <dbReference type="SAM" id="Phobius"/>
    </source>
</evidence>
<dbReference type="Proteomes" id="UP001388366">
    <property type="component" value="Unassembled WGS sequence"/>
</dbReference>
<organism evidence="5 6">
    <name type="scientific">Pseudoalteromonas neustonica</name>
    <dbReference type="NCBI Taxonomy" id="1840331"/>
    <lineage>
        <taxon>Bacteria</taxon>
        <taxon>Pseudomonadati</taxon>
        <taxon>Pseudomonadota</taxon>
        <taxon>Gammaproteobacteria</taxon>
        <taxon>Alteromonadales</taxon>
        <taxon>Pseudoalteromonadaceae</taxon>
        <taxon>Pseudoalteromonas</taxon>
    </lineage>
</organism>
<sequence length="700" mass="80677">MKEVNFSRSVKEVKFGAWVLNPKLQTINDGDVERELEPLLFKVLCYLIINKDEIITRQDLIDDVWCQHYVDDNAINRAMSELRKVLKSEVQRGLVVKTHYRKGYSFFLEPEVVYYEEKNLEITSNQTVQRTTKKKTALLIYVIAVVIIGFGFYIYSSLASKIEVEEVNTVDKNFNEETLSWMEGIYSEFILSPDNQHAAIAFTQAGSQYSSLLIKSLDSGKEKKITSTDNNLYPVGWNSSAAKLIYKSENKDNCKFWEVDVNLSRESKYLFDCQMRYALGTIIDDSAFIYSKYGYRKRSELSAIVNRNLKTGDEFQITSPSLNSFGDKFLYYIKSKNLIIFGRLKSNNSTELFMTDLEGRNQVKLLTHKGRIWSVNYDVSKDSILWYGHKENVIYEFSLSSKRFIKKIHVKGASSYSMTSPISNSEVIALTYPYYNNVYYLDFTGEDKTQLSNSGRYNISSSYIGESVTYLKRNNSSNKQNSVEEVSFSGELIRSKPLSSDYKKVKRNSNVNDEMLGVKNSQVHILNYSSFSIEKIIEIKGELHYVDYLDESNIGYILNDENENKKLSYIYSRNLSKSILLPISDAVWFNQLSSTKFVFLSNVDKLFLFDTSNGIKELVDDVGKIFYKQSLSIINNSLYYSNGVNVKRYNFEDLGNITKEVIYEVDNSKTLISRIEATETGLLMDMLDIEKNELVKLVKN</sequence>
<keyword evidence="3" id="KW-0472">Membrane</keyword>
<evidence type="ECO:0000313" key="6">
    <source>
        <dbReference type="Proteomes" id="UP001388366"/>
    </source>
</evidence>
<proteinExistence type="predicted"/>
<dbReference type="Pfam" id="PF00486">
    <property type="entry name" value="Trans_reg_C"/>
    <property type="match status" value="1"/>
</dbReference>
<dbReference type="InterPro" id="IPR001867">
    <property type="entry name" value="OmpR/PhoB-type_DNA-bd"/>
</dbReference>
<dbReference type="Gene3D" id="2.120.10.30">
    <property type="entry name" value="TolB, C-terminal domain"/>
    <property type="match status" value="1"/>
</dbReference>
<dbReference type="PROSITE" id="PS51755">
    <property type="entry name" value="OMPR_PHOB"/>
    <property type="match status" value="1"/>
</dbReference>
<feature type="domain" description="OmpR/PhoB-type" evidence="4">
    <location>
        <begin position="10"/>
        <end position="108"/>
    </location>
</feature>
<evidence type="ECO:0000256" key="2">
    <source>
        <dbReference type="PROSITE-ProRule" id="PRU01091"/>
    </source>
</evidence>